<dbReference type="GO" id="GO:0005789">
    <property type="term" value="C:endoplasmic reticulum membrane"/>
    <property type="evidence" value="ECO:0007669"/>
    <property type="project" value="UniProtKB-SubCell"/>
</dbReference>
<dbReference type="InterPro" id="IPR009057">
    <property type="entry name" value="Homeodomain-like_sf"/>
</dbReference>
<dbReference type="GO" id="GO:0046513">
    <property type="term" value="P:ceramide biosynthetic process"/>
    <property type="evidence" value="ECO:0007669"/>
    <property type="project" value="InterPro"/>
</dbReference>
<comment type="catalytic activity">
    <reaction evidence="10">
        <text>sphinganine + octadecanoyl-CoA = N-(octadecanoyl)-sphinganine + CoA + H(+)</text>
        <dbReference type="Rhea" id="RHEA:36547"/>
        <dbReference type="ChEBI" id="CHEBI:15378"/>
        <dbReference type="ChEBI" id="CHEBI:57287"/>
        <dbReference type="ChEBI" id="CHEBI:57394"/>
        <dbReference type="ChEBI" id="CHEBI:57817"/>
        <dbReference type="ChEBI" id="CHEBI:67033"/>
    </reaction>
    <physiologicalReaction direction="left-to-right" evidence="10">
        <dbReference type="Rhea" id="RHEA:36548"/>
    </physiologicalReaction>
</comment>
<keyword evidence="5 12" id="KW-0812">Transmembrane</keyword>
<evidence type="ECO:0000256" key="6">
    <source>
        <dbReference type="ARBA" id="ARBA00022824"/>
    </source>
</evidence>
<keyword evidence="11 13" id="KW-0238">DNA-binding</keyword>
<comment type="pathway">
    <text evidence="3">Sphingolipid metabolism.</text>
</comment>
<dbReference type="InterPro" id="IPR016439">
    <property type="entry name" value="Lag1/Lac1-like"/>
</dbReference>
<dbReference type="PROSITE" id="PS50071">
    <property type="entry name" value="HOMEOBOX_2"/>
    <property type="match status" value="1"/>
</dbReference>
<evidence type="ECO:0000256" key="13">
    <source>
        <dbReference type="RuleBase" id="RU000682"/>
    </source>
</evidence>
<dbReference type="Pfam" id="PF00046">
    <property type="entry name" value="Homeodomain"/>
    <property type="match status" value="1"/>
</dbReference>
<feature type="region of interest" description="Disordered" evidence="14">
    <location>
        <begin position="284"/>
        <end position="336"/>
    </location>
</feature>
<dbReference type="EMBL" id="PZQS01000005">
    <property type="protein sequence ID" value="PVD30425.1"/>
    <property type="molecule type" value="Genomic_DNA"/>
</dbReference>
<dbReference type="GO" id="GO:0003677">
    <property type="term" value="F:DNA binding"/>
    <property type="evidence" value="ECO:0007669"/>
    <property type="project" value="UniProtKB-UniRule"/>
</dbReference>
<keyword evidence="11 13" id="KW-0539">Nucleus</keyword>
<feature type="DNA-binding region" description="Homeobox" evidence="11">
    <location>
        <begin position="31"/>
        <end position="73"/>
    </location>
</feature>
<dbReference type="GO" id="GO:0050291">
    <property type="term" value="F:sphingosine N-acyltransferase activity"/>
    <property type="evidence" value="ECO:0007669"/>
    <property type="project" value="InterPro"/>
</dbReference>
<reference evidence="18 19" key="1">
    <citation type="submission" date="2018-04" db="EMBL/GenBank/DDBJ databases">
        <title>The genome of golden apple snail Pomacea canaliculata provides insight into stress tolerance and invasive adaptation.</title>
        <authorList>
            <person name="Liu C."/>
            <person name="Liu B."/>
            <person name="Ren Y."/>
            <person name="Zhang Y."/>
            <person name="Wang H."/>
            <person name="Li S."/>
            <person name="Jiang F."/>
            <person name="Yin L."/>
            <person name="Zhang G."/>
            <person name="Qian W."/>
            <person name="Fan W."/>
        </authorList>
    </citation>
    <scope>NUCLEOTIDE SEQUENCE [LARGE SCALE GENOMIC DNA]</scope>
    <source>
        <strain evidence="18">SZHN2017</strain>
        <tissue evidence="18">Muscle</tissue>
    </source>
</reference>
<evidence type="ECO:0000256" key="2">
    <source>
        <dbReference type="ARBA" id="ARBA00004760"/>
    </source>
</evidence>
<feature type="domain" description="TLC" evidence="17">
    <location>
        <begin position="75"/>
        <end position="276"/>
    </location>
</feature>
<evidence type="ECO:0000256" key="9">
    <source>
        <dbReference type="ARBA" id="ARBA00023136"/>
    </source>
</evidence>
<dbReference type="UniPathway" id="UPA00222"/>
<protein>
    <recommendedName>
        <fullName evidence="20">Homeobox domain-containing protein</fullName>
    </recommendedName>
</protein>
<dbReference type="CDD" id="cd00086">
    <property type="entry name" value="homeodomain"/>
    <property type="match status" value="1"/>
</dbReference>
<dbReference type="SUPFAM" id="SSF46689">
    <property type="entry name" value="Homeodomain-like"/>
    <property type="match status" value="1"/>
</dbReference>
<accession>A0A2T7PAH1</accession>
<evidence type="ECO:0000256" key="5">
    <source>
        <dbReference type="ARBA" id="ARBA00022692"/>
    </source>
</evidence>
<evidence type="ECO:0000256" key="3">
    <source>
        <dbReference type="ARBA" id="ARBA00004991"/>
    </source>
</evidence>
<evidence type="ECO:0000256" key="15">
    <source>
        <dbReference type="SAM" id="Phobius"/>
    </source>
</evidence>
<evidence type="ECO:0000256" key="8">
    <source>
        <dbReference type="ARBA" id="ARBA00023098"/>
    </source>
</evidence>
<feature type="compositionally biased region" description="Basic and acidic residues" evidence="14">
    <location>
        <begin position="302"/>
        <end position="311"/>
    </location>
</feature>
<dbReference type="PIRSF" id="PIRSF005225">
    <property type="entry name" value="LAG1_LAC1"/>
    <property type="match status" value="1"/>
</dbReference>
<feature type="transmembrane region" description="Helical" evidence="15">
    <location>
        <begin position="205"/>
        <end position="226"/>
    </location>
</feature>
<comment type="pathway">
    <text evidence="2">Lipid metabolism; sphingolipid metabolism.</text>
</comment>
<dbReference type="OrthoDB" id="537032at2759"/>
<comment type="subcellular location">
    <subcellularLocation>
        <location evidence="1">Endoplasmic reticulum membrane</location>
        <topology evidence="1">Multi-pass membrane protein</topology>
    </subcellularLocation>
    <subcellularLocation>
        <location evidence="11 13">Nucleus</location>
    </subcellularLocation>
</comment>
<feature type="transmembrane region" description="Helical" evidence="15">
    <location>
        <begin position="124"/>
        <end position="143"/>
    </location>
</feature>
<name>A0A2T7PAH1_POMCA</name>
<keyword evidence="6" id="KW-0256">Endoplasmic reticulum</keyword>
<keyword evidence="9 12" id="KW-0472">Membrane</keyword>
<feature type="transmembrane region" description="Helical" evidence="15">
    <location>
        <begin position="80"/>
        <end position="99"/>
    </location>
</feature>
<sequence length="336" mass="39314">MNCRVVAFVGERVFDLRQPTKTAPVNPILEKVYAKKKTPDNSTIQDLSKQTDMKVRQIERWFRHRRNQDRTPVIKKFCESSWRCTYYAVIFCYGMYTLWDKEWLWKTEMCWKGWPEHHVSADLYWYYAIQAGFYLSLSLSLFVDHKRKDFMEMIVHHFATLGLMFFSWMNNFVRVGSLVLLIHDCADPIMEAAKMAKYVKKDGVCNSLFVLFILTWIATRMTIFPFRIIYSTLFEAVPEIGICFVYYVYNTLLITLQVLHIIWFYFIVLIAKEAIITGGQVKKDSRSSDETISDDSSSNGKECSKRREHPINKNGLAQLEQNGTVNPLSCGDRGDL</sequence>
<keyword evidence="19" id="KW-1185">Reference proteome</keyword>
<keyword evidence="8" id="KW-0443">Lipid metabolism</keyword>
<dbReference type="InterPro" id="IPR001356">
    <property type="entry name" value="HD"/>
</dbReference>
<feature type="transmembrane region" description="Helical" evidence="15">
    <location>
        <begin position="246"/>
        <end position="271"/>
    </location>
</feature>
<evidence type="ECO:0000259" key="17">
    <source>
        <dbReference type="PROSITE" id="PS50922"/>
    </source>
</evidence>
<evidence type="ECO:0000256" key="11">
    <source>
        <dbReference type="PROSITE-ProRule" id="PRU00108"/>
    </source>
</evidence>
<dbReference type="PANTHER" id="PTHR12560:SF0">
    <property type="entry name" value="LD18904P"/>
    <property type="match status" value="1"/>
</dbReference>
<evidence type="ECO:0000259" key="16">
    <source>
        <dbReference type="PROSITE" id="PS50071"/>
    </source>
</evidence>
<evidence type="ECO:0000256" key="10">
    <source>
        <dbReference type="ARBA" id="ARBA00049036"/>
    </source>
</evidence>
<evidence type="ECO:0000256" key="1">
    <source>
        <dbReference type="ARBA" id="ARBA00004477"/>
    </source>
</evidence>
<dbReference type="Pfam" id="PF03798">
    <property type="entry name" value="TRAM_LAG1_CLN8"/>
    <property type="match status" value="1"/>
</dbReference>
<gene>
    <name evidence="18" type="ORF">C0Q70_09691</name>
</gene>
<evidence type="ECO:0000313" key="18">
    <source>
        <dbReference type="EMBL" id="PVD30425.1"/>
    </source>
</evidence>
<proteinExistence type="predicted"/>
<dbReference type="STRING" id="400727.A0A2T7PAH1"/>
<dbReference type="SMART" id="SM00389">
    <property type="entry name" value="HOX"/>
    <property type="match status" value="1"/>
</dbReference>
<dbReference type="GO" id="GO:0005634">
    <property type="term" value="C:nucleus"/>
    <property type="evidence" value="ECO:0007669"/>
    <property type="project" value="UniProtKB-SubCell"/>
</dbReference>
<dbReference type="AlphaFoldDB" id="A0A2T7PAH1"/>
<dbReference type="InterPro" id="IPR006634">
    <property type="entry name" value="TLC-dom"/>
</dbReference>
<keyword evidence="11 13" id="KW-0371">Homeobox</keyword>
<comment type="caution">
    <text evidence="18">The sequence shown here is derived from an EMBL/GenBank/DDBJ whole genome shotgun (WGS) entry which is preliminary data.</text>
</comment>
<dbReference type="FunFam" id="1.10.10.60:FF:000020">
    <property type="entry name" value="Ceramide synthase 5"/>
    <property type="match status" value="1"/>
</dbReference>
<dbReference type="PANTHER" id="PTHR12560">
    <property type="entry name" value="LONGEVITY ASSURANCE FACTOR 1 LAG1"/>
    <property type="match status" value="1"/>
</dbReference>
<evidence type="ECO:0008006" key="20">
    <source>
        <dbReference type="Google" id="ProtNLM"/>
    </source>
</evidence>
<feature type="domain" description="Homeobox" evidence="16">
    <location>
        <begin position="29"/>
        <end position="72"/>
    </location>
</feature>
<keyword evidence="4" id="KW-0808">Transferase</keyword>
<organism evidence="18 19">
    <name type="scientific">Pomacea canaliculata</name>
    <name type="common">Golden apple snail</name>
    <dbReference type="NCBI Taxonomy" id="400727"/>
    <lineage>
        <taxon>Eukaryota</taxon>
        <taxon>Metazoa</taxon>
        <taxon>Spiralia</taxon>
        <taxon>Lophotrochozoa</taxon>
        <taxon>Mollusca</taxon>
        <taxon>Gastropoda</taxon>
        <taxon>Caenogastropoda</taxon>
        <taxon>Architaenioglossa</taxon>
        <taxon>Ampullarioidea</taxon>
        <taxon>Ampullariidae</taxon>
        <taxon>Pomacea</taxon>
    </lineage>
</organism>
<evidence type="ECO:0000256" key="7">
    <source>
        <dbReference type="ARBA" id="ARBA00022989"/>
    </source>
</evidence>
<evidence type="ECO:0000256" key="14">
    <source>
        <dbReference type="SAM" id="MobiDB-lite"/>
    </source>
</evidence>
<dbReference type="SMART" id="SM00724">
    <property type="entry name" value="TLC"/>
    <property type="match status" value="1"/>
</dbReference>
<dbReference type="PROSITE" id="PS50922">
    <property type="entry name" value="TLC"/>
    <property type="match status" value="1"/>
</dbReference>
<evidence type="ECO:0000256" key="4">
    <source>
        <dbReference type="ARBA" id="ARBA00022679"/>
    </source>
</evidence>
<evidence type="ECO:0000256" key="12">
    <source>
        <dbReference type="PROSITE-ProRule" id="PRU00205"/>
    </source>
</evidence>
<evidence type="ECO:0000313" key="19">
    <source>
        <dbReference type="Proteomes" id="UP000245119"/>
    </source>
</evidence>
<keyword evidence="7 15" id="KW-1133">Transmembrane helix</keyword>
<dbReference type="Gene3D" id="1.10.10.60">
    <property type="entry name" value="Homeodomain-like"/>
    <property type="match status" value="1"/>
</dbReference>
<dbReference type="Proteomes" id="UP000245119">
    <property type="component" value="Linkage Group LG5"/>
</dbReference>